<keyword evidence="19" id="KW-1185">Reference proteome</keyword>
<evidence type="ECO:0000313" key="19">
    <source>
        <dbReference type="Proteomes" id="UP000283522"/>
    </source>
</evidence>
<dbReference type="InterPro" id="IPR050765">
    <property type="entry name" value="Riboflavin_Biosynth_HTPR"/>
</dbReference>
<feature type="binding site" evidence="16">
    <location>
        <position position="88"/>
    </location>
    <ligand>
        <name>Zn(2+)</name>
        <dbReference type="ChEBI" id="CHEBI:29105"/>
        <note>catalytic</note>
    </ligand>
</feature>
<evidence type="ECO:0000256" key="10">
    <source>
        <dbReference type="ARBA" id="ARBA00022857"/>
    </source>
</evidence>
<comment type="cofactor">
    <cofactor evidence="13 16">
        <name>Zn(2+)</name>
        <dbReference type="ChEBI" id="CHEBI:29105"/>
    </cofactor>
    <text evidence="13 16">Binds 1 zinc ion.</text>
</comment>
<feature type="binding site" evidence="15">
    <location>
        <position position="174"/>
    </location>
    <ligand>
        <name>NADP(+)</name>
        <dbReference type="ChEBI" id="CHEBI:58349"/>
    </ligand>
</feature>
<dbReference type="Pfam" id="PF01872">
    <property type="entry name" value="RibD_C"/>
    <property type="match status" value="1"/>
</dbReference>
<proteinExistence type="inferred from homology"/>
<feature type="binding site" evidence="15">
    <location>
        <position position="211"/>
    </location>
    <ligand>
        <name>substrate</name>
    </ligand>
</feature>
<dbReference type="SUPFAM" id="SSF53927">
    <property type="entry name" value="Cytidine deaminase-like"/>
    <property type="match status" value="1"/>
</dbReference>
<evidence type="ECO:0000256" key="12">
    <source>
        <dbReference type="ARBA" id="ARBA00023268"/>
    </source>
</evidence>
<comment type="similarity">
    <text evidence="4 13">In the N-terminal section; belongs to the cytidine and deoxycytidylate deaminase family.</text>
</comment>
<evidence type="ECO:0000256" key="4">
    <source>
        <dbReference type="ARBA" id="ARBA00005259"/>
    </source>
</evidence>
<keyword evidence="7 13" id="KW-0479">Metal-binding</keyword>
<evidence type="ECO:0000256" key="3">
    <source>
        <dbReference type="ARBA" id="ARBA00004910"/>
    </source>
</evidence>
<keyword evidence="6 13" id="KW-0686">Riboflavin biosynthesis</keyword>
<comment type="pathway">
    <text evidence="2 13">Cofactor biosynthesis; riboflavin biosynthesis; 5-amino-6-(D-ribitylamino)uracil from GTP: step 2/4.</text>
</comment>
<dbReference type="EMBL" id="QXML01000001">
    <property type="protein sequence ID" value="RIW18407.1"/>
    <property type="molecule type" value="Genomic_DNA"/>
</dbReference>
<accession>A0A418PW50</accession>
<evidence type="ECO:0000256" key="16">
    <source>
        <dbReference type="PIRSR" id="PIRSR006769-3"/>
    </source>
</evidence>
<evidence type="ECO:0000256" key="15">
    <source>
        <dbReference type="PIRSR" id="PIRSR006769-2"/>
    </source>
</evidence>
<dbReference type="InterPro" id="IPR002125">
    <property type="entry name" value="CMP_dCMP_dom"/>
</dbReference>
<feature type="binding site" evidence="15">
    <location>
        <position position="172"/>
    </location>
    <ligand>
        <name>substrate</name>
    </ligand>
</feature>
<dbReference type="EC" id="1.1.1.193" evidence="13"/>
<dbReference type="AlphaFoldDB" id="A0A418PW50"/>
<dbReference type="OrthoDB" id="9800865at2"/>
<dbReference type="GO" id="GO:0008270">
    <property type="term" value="F:zinc ion binding"/>
    <property type="evidence" value="ECO:0007669"/>
    <property type="project" value="InterPro"/>
</dbReference>
<dbReference type="PANTHER" id="PTHR38011">
    <property type="entry name" value="DIHYDROFOLATE REDUCTASE FAMILY PROTEIN (AFU_ORTHOLOGUE AFUA_8G06820)"/>
    <property type="match status" value="1"/>
</dbReference>
<comment type="similarity">
    <text evidence="5 13">In the C-terminal section; belongs to the HTP reductase family.</text>
</comment>
<dbReference type="InterPro" id="IPR002734">
    <property type="entry name" value="RibDG_C"/>
</dbReference>
<dbReference type="FunFam" id="3.40.140.10:FF:000025">
    <property type="entry name" value="Riboflavin biosynthesis protein RibD"/>
    <property type="match status" value="1"/>
</dbReference>
<comment type="caution">
    <text evidence="18">The sequence shown here is derived from an EMBL/GenBank/DDBJ whole genome shotgun (WGS) entry which is preliminary data.</text>
</comment>
<evidence type="ECO:0000256" key="2">
    <source>
        <dbReference type="ARBA" id="ARBA00004882"/>
    </source>
</evidence>
<reference evidence="18 19" key="1">
    <citation type="submission" date="2018-09" db="EMBL/GenBank/DDBJ databases">
        <authorList>
            <person name="Wang X."/>
            <person name="Du Z."/>
        </authorList>
    </citation>
    <scope>NUCLEOTIDE SEQUENCE [LARGE SCALE GENOMIC DNA]</scope>
    <source>
        <strain evidence="18 19">N3</strain>
    </source>
</reference>
<keyword evidence="9 13" id="KW-0862">Zinc</keyword>
<dbReference type="GO" id="GO:0008835">
    <property type="term" value="F:diaminohydroxyphosphoribosylaminopyrimidine deaminase activity"/>
    <property type="evidence" value="ECO:0007669"/>
    <property type="project" value="UniProtKB-EC"/>
</dbReference>
<dbReference type="NCBIfam" id="TIGR00326">
    <property type="entry name" value="eubact_ribD"/>
    <property type="match status" value="1"/>
</dbReference>
<dbReference type="PANTHER" id="PTHR38011:SF7">
    <property type="entry name" value="2,5-DIAMINO-6-RIBOSYLAMINO-4(3H)-PYRIMIDINONE 5'-PHOSPHATE REDUCTASE"/>
    <property type="match status" value="1"/>
</dbReference>
<keyword evidence="10 13" id="KW-0521">NADP</keyword>
<dbReference type="InterPro" id="IPR016192">
    <property type="entry name" value="APOBEC/CMP_deaminase_Zn-bd"/>
</dbReference>
<evidence type="ECO:0000313" key="18">
    <source>
        <dbReference type="EMBL" id="RIW18407.1"/>
    </source>
</evidence>
<feature type="binding site" evidence="15">
    <location>
        <position position="200"/>
    </location>
    <ligand>
        <name>NADP(+)</name>
        <dbReference type="ChEBI" id="CHEBI:58349"/>
    </ligand>
</feature>
<dbReference type="RefSeq" id="WP_119475885.1">
    <property type="nucleotide sequence ID" value="NZ_QXML01000001.1"/>
</dbReference>
<dbReference type="PROSITE" id="PS51747">
    <property type="entry name" value="CYT_DCMP_DEAMINASES_2"/>
    <property type="match status" value="1"/>
</dbReference>
<keyword evidence="12" id="KW-0511">Multifunctional enzyme</keyword>
<feature type="active site" description="Proton donor" evidence="14">
    <location>
        <position position="54"/>
    </location>
</feature>
<feature type="binding site" evidence="15">
    <location>
        <position position="188"/>
    </location>
    <ligand>
        <name>substrate</name>
    </ligand>
</feature>
<feature type="domain" description="CMP/dCMP-type deaminase" evidence="17">
    <location>
        <begin position="3"/>
        <end position="127"/>
    </location>
</feature>
<dbReference type="InterPro" id="IPR016193">
    <property type="entry name" value="Cytidine_deaminase-like"/>
</dbReference>
<comment type="pathway">
    <text evidence="3 13">Cofactor biosynthesis; riboflavin biosynthesis; 5-amino-6-(D-ribitylamino)uracil from GTP: step 3/4.</text>
</comment>
<comment type="catalytic activity">
    <reaction evidence="13">
        <text>5-amino-6-(5-phospho-D-ribitylamino)uracil + NADP(+) = 5-amino-6-(5-phospho-D-ribosylamino)uracil + NADPH + H(+)</text>
        <dbReference type="Rhea" id="RHEA:17845"/>
        <dbReference type="ChEBI" id="CHEBI:15378"/>
        <dbReference type="ChEBI" id="CHEBI:57783"/>
        <dbReference type="ChEBI" id="CHEBI:58349"/>
        <dbReference type="ChEBI" id="CHEBI:58421"/>
        <dbReference type="ChEBI" id="CHEBI:58453"/>
        <dbReference type="EC" id="1.1.1.193"/>
    </reaction>
</comment>
<feature type="binding site" evidence="16">
    <location>
        <position position="52"/>
    </location>
    <ligand>
        <name>Zn(2+)</name>
        <dbReference type="ChEBI" id="CHEBI:29105"/>
        <note>catalytic</note>
    </ligand>
</feature>
<dbReference type="PIRSF" id="PIRSF006769">
    <property type="entry name" value="RibD"/>
    <property type="match status" value="1"/>
</dbReference>
<dbReference type="GO" id="GO:0009231">
    <property type="term" value="P:riboflavin biosynthetic process"/>
    <property type="evidence" value="ECO:0007669"/>
    <property type="project" value="UniProtKB-UniPathway"/>
</dbReference>
<evidence type="ECO:0000256" key="5">
    <source>
        <dbReference type="ARBA" id="ARBA00007417"/>
    </source>
</evidence>
<comment type="catalytic activity">
    <reaction evidence="13">
        <text>2,5-diamino-6-hydroxy-4-(5-phosphoribosylamino)-pyrimidine + H2O + H(+) = 5-amino-6-(5-phospho-D-ribosylamino)uracil + NH4(+)</text>
        <dbReference type="Rhea" id="RHEA:21868"/>
        <dbReference type="ChEBI" id="CHEBI:15377"/>
        <dbReference type="ChEBI" id="CHEBI:15378"/>
        <dbReference type="ChEBI" id="CHEBI:28938"/>
        <dbReference type="ChEBI" id="CHEBI:58453"/>
        <dbReference type="ChEBI" id="CHEBI:58614"/>
        <dbReference type="EC" id="3.5.4.26"/>
    </reaction>
</comment>
<feature type="binding site" evidence="15">
    <location>
        <position position="285"/>
    </location>
    <ligand>
        <name>substrate</name>
    </ligand>
</feature>
<feature type="binding site" evidence="15">
    <location>
        <position position="225"/>
    </location>
    <ligand>
        <name>NADP(+)</name>
        <dbReference type="ChEBI" id="CHEBI:58349"/>
    </ligand>
</feature>
<comment type="function">
    <text evidence="1 13">Converts 2,5-diamino-6-(ribosylamino)-4(3h)-pyrimidinone 5'-phosphate into 5-amino-6-(ribosylamino)-2,4(1h,3h)-pyrimidinedione 5'-phosphate.</text>
</comment>
<keyword evidence="8 13" id="KW-0378">Hydrolase</keyword>
<keyword evidence="11 13" id="KW-0560">Oxidoreductase</keyword>
<feature type="binding site" evidence="15">
    <location>
        <position position="158"/>
    </location>
    <ligand>
        <name>NADP(+)</name>
        <dbReference type="ChEBI" id="CHEBI:58349"/>
    </ligand>
</feature>
<organism evidence="18 19">
    <name type="scientific">Algoriphagus lacus</name>
    <dbReference type="NCBI Taxonomy" id="2056311"/>
    <lineage>
        <taxon>Bacteria</taxon>
        <taxon>Pseudomonadati</taxon>
        <taxon>Bacteroidota</taxon>
        <taxon>Cytophagia</taxon>
        <taxon>Cytophagales</taxon>
        <taxon>Cyclobacteriaceae</taxon>
        <taxon>Algoriphagus</taxon>
    </lineage>
</organism>
<gene>
    <name evidence="18" type="primary">ribD</name>
    <name evidence="18" type="ORF">D0X99_01595</name>
</gene>
<dbReference type="Gene3D" id="3.40.140.10">
    <property type="entry name" value="Cytidine Deaminase, domain 2"/>
    <property type="match status" value="1"/>
</dbReference>
<dbReference type="PROSITE" id="PS00903">
    <property type="entry name" value="CYT_DCMP_DEAMINASES_1"/>
    <property type="match status" value="1"/>
</dbReference>
<dbReference type="SUPFAM" id="SSF53597">
    <property type="entry name" value="Dihydrofolate reductase-like"/>
    <property type="match status" value="1"/>
</dbReference>
<evidence type="ECO:0000256" key="11">
    <source>
        <dbReference type="ARBA" id="ARBA00023002"/>
    </source>
</evidence>
<feature type="binding site" evidence="15">
    <location>
        <position position="208"/>
    </location>
    <ligand>
        <name>substrate</name>
    </ligand>
</feature>
<evidence type="ECO:0000256" key="8">
    <source>
        <dbReference type="ARBA" id="ARBA00022801"/>
    </source>
</evidence>
<dbReference type="EC" id="3.5.4.26" evidence="13"/>
<dbReference type="Proteomes" id="UP000283522">
    <property type="component" value="Unassembled WGS sequence"/>
</dbReference>
<feature type="binding site" evidence="16">
    <location>
        <position position="79"/>
    </location>
    <ligand>
        <name>Zn(2+)</name>
        <dbReference type="ChEBI" id="CHEBI:29105"/>
        <note>catalytic</note>
    </ligand>
</feature>
<feature type="binding site" evidence="15">
    <location>
        <position position="204"/>
    </location>
    <ligand>
        <name>NADP(+)</name>
        <dbReference type="ChEBI" id="CHEBI:58349"/>
    </ligand>
</feature>
<evidence type="ECO:0000259" key="17">
    <source>
        <dbReference type="PROSITE" id="PS51747"/>
    </source>
</evidence>
<dbReference type="Gene3D" id="3.40.430.10">
    <property type="entry name" value="Dihydrofolate Reductase, subunit A"/>
    <property type="match status" value="1"/>
</dbReference>
<evidence type="ECO:0000256" key="6">
    <source>
        <dbReference type="ARBA" id="ARBA00022619"/>
    </source>
</evidence>
<dbReference type="CDD" id="cd01284">
    <property type="entry name" value="Riboflavin_deaminase-reductase"/>
    <property type="match status" value="1"/>
</dbReference>
<evidence type="ECO:0000256" key="13">
    <source>
        <dbReference type="PIRNR" id="PIRNR006769"/>
    </source>
</evidence>
<dbReference type="InterPro" id="IPR024072">
    <property type="entry name" value="DHFR-like_dom_sf"/>
</dbReference>
<evidence type="ECO:0000256" key="9">
    <source>
        <dbReference type="ARBA" id="ARBA00022833"/>
    </source>
</evidence>
<dbReference type="InterPro" id="IPR004794">
    <property type="entry name" value="Eubact_RibD"/>
</dbReference>
<evidence type="ECO:0000256" key="14">
    <source>
        <dbReference type="PIRSR" id="PIRSR006769-1"/>
    </source>
</evidence>
<dbReference type="GO" id="GO:0008703">
    <property type="term" value="F:5-amino-6-(5-phosphoribosylamino)uracil reductase activity"/>
    <property type="evidence" value="ECO:0007669"/>
    <property type="project" value="UniProtKB-EC"/>
</dbReference>
<sequence length="342" mass="38528">MSELDQLYMRRALELAEWGRGFVSPNPMVGCVIVHQGKIIGEGYHQTYGAAHAEVNAILSVDNQELLKESTAYVTLEPCAHWGKTPPCANLLVEKGLKKVVIAAVDSNPLVGGKGIEILKNAGIEVETGVLEKEARWHNRRFFTQIEKQRPYVILKWAQTRDGFVARENFDSKWISNTQSRQIVHKWRAEEDAILVGKNTALHDNPSLNVRDWIGKDPVRIVLDSNLRLPSDLHLFDGSIPTICYNSIKNEILNNLEFVNLGPDFSVKAMLSDLNHRKIQSLLIEGGSLILQKFIQAEVWDEARVFTSKTTFERGISAPVLHQNPQETLSIGEDILQVYYHG</sequence>
<dbReference type="Pfam" id="PF00383">
    <property type="entry name" value="dCMP_cyt_deam_1"/>
    <property type="match status" value="1"/>
</dbReference>
<name>A0A418PW50_9BACT</name>
<evidence type="ECO:0000256" key="7">
    <source>
        <dbReference type="ARBA" id="ARBA00022723"/>
    </source>
</evidence>
<evidence type="ECO:0000256" key="1">
    <source>
        <dbReference type="ARBA" id="ARBA00002151"/>
    </source>
</evidence>
<dbReference type="UniPathway" id="UPA00275">
    <property type="reaction ID" value="UER00401"/>
</dbReference>
<protein>
    <recommendedName>
        <fullName evidence="13">Riboflavin biosynthesis protein RibD</fullName>
    </recommendedName>
    <domain>
        <recommendedName>
            <fullName evidence="13">Diaminohydroxyphosphoribosylaminopyrimidine deaminase</fullName>
            <shortName evidence="13">DRAP deaminase</shortName>
            <ecNumber evidence="13">3.5.4.26</ecNumber>
        </recommendedName>
        <alternativeName>
            <fullName evidence="13">Riboflavin-specific deaminase</fullName>
        </alternativeName>
    </domain>
    <domain>
        <recommendedName>
            <fullName evidence="13">5-amino-6-(5-phosphoribosylamino)uracil reductase</fullName>
            <ecNumber evidence="13">1.1.1.193</ecNumber>
        </recommendedName>
        <alternativeName>
            <fullName evidence="13">HTP reductase</fullName>
        </alternativeName>
    </domain>
</protein>